<name>A0A9D4V4V6_ADICA</name>
<organism evidence="1 2">
    <name type="scientific">Adiantum capillus-veneris</name>
    <name type="common">Maidenhair fern</name>
    <dbReference type="NCBI Taxonomy" id="13818"/>
    <lineage>
        <taxon>Eukaryota</taxon>
        <taxon>Viridiplantae</taxon>
        <taxon>Streptophyta</taxon>
        <taxon>Embryophyta</taxon>
        <taxon>Tracheophyta</taxon>
        <taxon>Polypodiopsida</taxon>
        <taxon>Polypodiidae</taxon>
        <taxon>Polypodiales</taxon>
        <taxon>Pteridineae</taxon>
        <taxon>Pteridaceae</taxon>
        <taxon>Vittarioideae</taxon>
        <taxon>Adiantum</taxon>
    </lineage>
</organism>
<gene>
    <name evidence="1" type="ORF">GOP47_0005293</name>
</gene>
<evidence type="ECO:0000313" key="2">
    <source>
        <dbReference type="Proteomes" id="UP000886520"/>
    </source>
</evidence>
<protein>
    <submittedName>
        <fullName evidence="1">Uncharacterized protein</fullName>
    </submittedName>
</protein>
<reference evidence="1 2" key="1">
    <citation type="submission" date="2021-01" db="EMBL/GenBank/DDBJ databases">
        <title>Adiantum capillus-veneris genome.</title>
        <authorList>
            <person name="Fang Y."/>
            <person name="Liao Q."/>
        </authorList>
    </citation>
    <scope>NUCLEOTIDE SEQUENCE [LARGE SCALE GENOMIC DNA]</scope>
    <source>
        <strain evidence="1">H3</strain>
        <tissue evidence="1">Leaf</tissue>
    </source>
</reference>
<dbReference type="Proteomes" id="UP000886520">
    <property type="component" value="Chromosome 5"/>
</dbReference>
<evidence type="ECO:0000313" key="1">
    <source>
        <dbReference type="EMBL" id="KAI5079814.1"/>
    </source>
</evidence>
<comment type="caution">
    <text evidence="1">The sequence shown here is derived from an EMBL/GenBank/DDBJ whole genome shotgun (WGS) entry which is preliminary data.</text>
</comment>
<accession>A0A9D4V4V6</accession>
<proteinExistence type="predicted"/>
<keyword evidence="2" id="KW-1185">Reference proteome</keyword>
<dbReference type="AlphaFoldDB" id="A0A9D4V4V6"/>
<sequence>MLPAPCHSSQYWRNQTFLCWDCLTLWSRTHAVLESVDPMKIKRSHVGFSLIVNSGQRVNSISRRSCQHSNVCQIGLSKDRPILFKHRYNGLLSGSS</sequence>
<dbReference type="EMBL" id="JABFUD020000005">
    <property type="protein sequence ID" value="KAI5079814.1"/>
    <property type="molecule type" value="Genomic_DNA"/>
</dbReference>